<dbReference type="OrthoDB" id="9777755at2"/>
<dbReference type="PANTHER" id="PTHR35797">
    <property type="entry name" value="PROTEASE-RELATED"/>
    <property type="match status" value="1"/>
</dbReference>
<dbReference type="Pfam" id="PF02517">
    <property type="entry name" value="Rce1-like"/>
    <property type="match status" value="1"/>
</dbReference>
<feature type="transmembrane region" description="Helical" evidence="1">
    <location>
        <begin position="139"/>
        <end position="160"/>
    </location>
</feature>
<evidence type="ECO:0000259" key="2">
    <source>
        <dbReference type="Pfam" id="PF02517"/>
    </source>
</evidence>
<organism evidence="3 4">
    <name type="scientific">Lutispora thermophila DSM 19022</name>
    <dbReference type="NCBI Taxonomy" id="1122184"/>
    <lineage>
        <taxon>Bacteria</taxon>
        <taxon>Bacillati</taxon>
        <taxon>Bacillota</taxon>
        <taxon>Clostridia</taxon>
        <taxon>Lutisporales</taxon>
        <taxon>Lutisporaceae</taxon>
        <taxon>Lutispora</taxon>
    </lineage>
</organism>
<feature type="transmembrane region" description="Helical" evidence="1">
    <location>
        <begin position="243"/>
        <end position="264"/>
    </location>
</feature>
<feature type="transmembrane region" description="Helical" evidence="1">
    <location>
        <begin position="298"/>
        <end position="318"/>
    </location>
</feature>
<keyword evidence="1" id="KW-0472">Membrane</keyword>
<dbReference type="GO" id="GO:0006508">
    <property type="term" value="P:proteolysis"/>
    <property type="evidence" value="ECO:0007669"/>
    <property type="project" value="UniProtKB-KW"/>
</dbReference>
<reference evidence="3 4" key="1">
    <citation type="submission" date="2016-11" db="EMBL/GenBank/DDBJ databases">
        <authorList>
            <person name="Jaros S."/>
            <person name="Januszkiewicz K."/>
            <person name="Wedrychowicz H."/>
        </authorList>
    </citation>
    <scope>NUCLEOTIDE SEQUENCE [LARGE SCALE GENOMIC DNA]</scope>
    <source>
        <strain evidence="3 4">DSM 19022</strain>
    </source>
</reference>
<feature type="transmembrane region" description="Helical" evidence="1">
    <location>
        <begin position="217"/>
        <end position="237"/>
    </location>
</feature>
<dbReference type="GO" id="GO:0004175">
    <property type="term" value="F:endopeptidase activity"/>
    <property type="evidence" value="ECO:0007669"/>
    <property type="project" value="UniProtKB-ARBA"/>
</dbReference>
<evidence type="ECO:0000256" key="1">
    <source>
        <dbReference type="SAM" id="Phobius"/>
    </source>
</evidence>
<keyword evidence="1" id="KW-1133">Transmembrane helix</keyword>
<feature type="transmembrane region" description="Helical" evidence="1">
    <location>
        <begin position="71"/>
        <end position="95"/>
    </location>
</feature>
<accession>A0A1M6BDZ9</accession>
<dbReference type="InterPro" id="IPR003675">
    <property type="entry name" value="Rce1/LyrA-like_dom"/>
</dbReference>
<name>A0A1M6BDZ9_9FIRM</name>
<gene>
    <name evidence="3" type="ORF">SAMN02745176_00416</name>
</gene>
<dbReference type="Proteomes" id="UP000184442">
    <property type="component" value="Unassembled WGS sequence"/>
</dbReference>
<feature type="transmembrane region" description="Helical" evidence="1">
    <location>
        <begin position="101"/>
        <end position="118"/>
    </location>
</feature>
<feature type="transmembrane region" description="Helical" evidence="1">
    <location>
        <begin position="12"/>
        <end position="34"/>
    </location>
</feature>
<keyword evidence="1" id="KW-0812">Transmembrane</keyword>
<feature type="domain" description="CAAX prenyl protease 2/Lysostaphin resistance protein A-like" evidence="2">
    <location>
        <begin position="186"/>
        <end position="282"/>
    </location>
</feature>
<dbReference type="STRING" id="1122184.SAMN02745176_00416"/>
<sequence>MNRYSISKKDIVIFLIVTFGLTMAMGIVMGLLYSKKPIDSFVLLQMYYPAMGVMVALLYDKEIRKFLPVKLFGGYLFFSITSVLYLVLHILIFDGDPSKHLSYWMVFGSIFLIILYADENDEKIRNSGLKLSVNGKISFRYVILFIILYLFRLTTTFYILGSEPKDILAPLLDPVVLFKIILLPLDFFVAIMPFLGEELGWRYFLQPILQEKVGKRKGVILLGLIWGIWHLPVNLFYNSPAMSPYFILNQLIVCIAYSIFFGLVYMKTENIWTISLIHYINNNLSAVIYSGLEGVDNVFGWKVSLLNFVFFSLLYLPFLCSKEYKGNMEYNRVEVNL</sequence>
<dbReference type="RefSeq" id="WP_073023968.1">
    <property type="nucleotide sequence ID" value="NZ_FQZS01000003.1"/>
</dbReference>
<feature type="transmembrane region" description="Helical" evidence="1">
    <location>
        <begin position="40"/>
        <end position="59"/>
    </location>
</feature>
<protein>
    <submittedName>
        <fullName evidence="3">CAAX protease self-immunity</fullName>
    </submittedName>
</protein>
<evidence type="ECO:0000313" key="4">
    <source>
        <dbReference type="Proteomes" id="UP000184442"/>
    </source>
</evidence>
<dbReference type="AlphaFoldDB" id="A0A1M6BDZ9"/>
<evidence type="ECO:0000313" key="3">
    <source>
        <dbReference type="EMBL" id="SHI46935.1"/>
    </source>
</evidence>
<keyword evidence="3" id="KW-0645">Protease</keyword>
<keyword evidence="4" id="KW-1185">Reference proteome</keyword>
<dbReference type="GO" id="GO:0080120">
    <property type="term" value="P:CAAX-box protein maturation"/>
    <property type="evidence" value="ECO:0007669"/>
    <property type="project" value="UniProtKB-ARBA"/>
</dbReference>
<keyword evidence="3" id="KW-0378">Hydrolase</keyword>
<feature type="transmembrane region" description="Helical" evidence="1">
    <location>
        <begin position="271"/>
        <end position="292"/>
    </location>
</feature>
<dbReference type="EMBL" id="FQZS01000003">
    <property type="protein sequence ID" value="SHI46935.1"/>
    <property type="molecule type" value="Genomic_DNA"/>
</dbReference>
<feature type="transmembrane region" description="Helical" evidence="1">
    <location>
        <begin position="175"/>
        <end position="196"/>
    </location>
</feature>
<dbReference type="InterPro" id="IPR042150">
    <property type="entry name" value="MmRce1-like"/>
</dbReference>
<dbReference type="PANTHER" id="PTHR35797:SF1">
    <property type="entry name" value="PROTEASE"/>
    <property type="match status" value="1"/>
</dbReference>
<proteinExistence type="predicted"/>